<feature type="non-terminal residue" evidence="2">
    <location>
        <position position="1"/>
    </location>
</feature>
<evidence type="ECO:0000256" key="1">
    <source>
        <dbReference type="SAM" id="MobiDB-lite"/>
    </source>
</evidence>
<keyword evidence="3" id="KW-1185">Reference proteome</keyword>
<reference evidence="2" key="1">
    <citation type="submission" date="2024-03" db="EMBL/GenBank/DDBJ databases">
        <authorList>
            <consortium name="ELIXIR-Norway"/>
            <consortium name="Elixir Norway"/>
        </authorList>
    </citation>
    <scope>NUCLEOTIDE SEQUENCE</scope>
</reference>
<protein>
    <submittedName>
        <fullName evidence="2">Uncharacterized protein</fullName>
    </submittedName>
</protein>
<dbReference type="EMBL" id="OZ023713">
    <property type="protein sequence ID" value="CAK9861756.1"/>
    <property type="molecule type" value="Genomic_DNA"/>
</dbReference>
<organism evidence="2 3">
    <name type="scientific">Sphagnum jensenii</name>
    <dbReference type="NCBI Taxonomy" id="128206"/>
    <lineage>
        <taxon>Eukaryota</taxon>
        <taxon>Viridiplantae</taxon>
        <taxon>Streptophyta</taxon>
        <taxon>Embryophyta</taxon>
        <taxon>Bryophyta</taxon>
        <taxon>Sphagnophytina</taxon>
        <taxon>Sphagnopsida</taxon>
        <taxon>Sphagnales</taxon>
        <taxon>Sphagnaceae</taxon>
        <taxon>Sphagnum</taxon>
    </lineage>
</organism>
<feature type="region of interest" description="Disordered" evidence="1">
    <location>
        <begin position="26"/>
        <end position="66"/>
    </location>
</feature>
<name>A0ABP1AGT3_9BRYO</name>
<sequence length="66" mass="7008">SKFSPVPYSSESRFFRARFFRAGPGRLARRPPARHGTSRRSACKATGPGSSKCGTPGVPGRALSSV</sequence>
<evidence type="ECO:0000313" key="2">
    <source>
        <dbReference type="EMBL" id="CAK9861756.1"/>
    </source>
</evidence>
<feature type="non-terminal residue" evidence="2">
    <location>
        <position position="66"/>
    </location>
</feature>
<gene>
    <name evidence="2" type="ORF">CSSPJE1EN2_LOCUS4751</name>
</gene>
<feature type="compositionally biased region" description="Basic residues" evidence="1">
    <location>
        <begin position="27"/>
        <end position="42"/>
    </location>
</feature>
<proteinExistence type="predicted"/>
<dbReference type="Proteomes" id="UP001497522">
    <property type="component" value="Chromosome 12"/>
</dbReference>
<evidence type="ECO:0000313" key="3">
    <source>
        <dbReference type="Proteomes" id="UP001497522"/>
    </source>
</evidence>
<accession>A0ABP1AGT3</accession>